<evidence type="ECO:0000313" key="2">
    <source>
        <dbReference type="Proteomes" id="UP000828048"/>
    </source>
</evidence>
<evidence type="ECO:0000313" key="1">
    <source>
        <dbReference type="EMBL" id="KAH7849768.1"/>
    </source>
</evidence>
<keyword evidence="2" id="KW-1185">Reference proteome</keyword>
<accession>A0ACB7Y890</accession>
<sequence>MEFEQLGMGNDVIEFDMMGLGEDTVDIEHQLDDDDGRLIENSYGSGGSGGAIGELYIPEGDTNLEPYEGMESELEEAGLLTLICQAAWVCTRVSMSLGLLAFSCSDPGSWVIDLFSTLLAGELIIGLMKHAEYGWELGSDGKEKQVIETLHSFPQGWKTYFLEVEKKVSKMEFLDLFIVALMPILKILIVTAIGLFLAIERVNLLGPVARHHLNNLVFYVFSPALVVSNLADTITSSNVVSLWFMPVNILLTFIIGSALGWILVKITRTPKHLHGLVIGCCSSGNLGNLLLIIVPAVCDESNSPFGDSSTCTTNGDAYASLSMAIGAVCIWTYAYNIIRISTSKRNDSISPGETSESLTEPLVSKHSQRPEDYEAQAESPPTRSEDKVPVLTKIQQHMNNFAEKINLKRMFAPSVIAAIVGLSVGVITPLRKLIIGDSAPLRVLESSATLVGEAAIPSITLILGANLLKGLKRSEIGLWVLIGINVVRYIALPLCGILVVKGANHFGLVGTDALYQFVLLLQYALPSAMNIGTITQLFEVGESECSVIMLWNYAVASLFLTLWTAYFMWLVS</sequence>
<reference evidence="1 2" key="1">
    <citation type="journal article" date="2021" name="Hortic Res">
        <title>High-quality reference genome and annotation aids understanding of berry development for evergreen blueberry (Vaccinium darrowii).</title>
        <authorList>
            <person name="Yu J."/>
            <person name="Hulse-Kemp A.M."/>
            <person name="Babiker E."/>
            <person name="Staton M."/>
        </authorList>
    </citation>
    <scope>NUCLEOTIDE SEQUENCE [LARGE SCALE GENOMIC DNA]</scope>
    <source>
        <strain evidence="2">cv. NJ 8807/NJ 8810</strain>
        <tissue evidence="1">Young leaf</tissue>
    </source>
</reference>
<dbReference type="EMBL" id="CM037157">
    <property type="protein sequence ID" value="KAH7849768.1"/>
    <property type="molecule type" value="Genomic_DNA"/>
</dbReference>
<organism evidence="1 2">
    <name type="scientific">Vaccinium darrowii</name>
    <dbReference type="NCBI Taxonomy" id="229202"/>
    <lineage>
        <taxon>Eukaryota</taxon>
        <taxon>Viridiplantae</taxon>
        <taxon>Streptophyta</taxon>
        <taxon>Embryophyta</taxon>
        <taxon>Tracheophyta</taxon>
        <taxon>Spermatophyta</taxon>
        <taxon>Magnoliopsida</taxon>
        <taxon>eudicotyledons</taxon>
        <taxon>Gunneridae</taxon>
        <taxon>Pentapetalae</taxon>
        <taxon>asterids</taxon>
        <taxon>Ericales</taxon>
        <taxon>Ericaceae</taxon>
        <taxon>Vaccinioideae</taxon>
        <taxon>Vaccinieae</taxon>
        <taxon>Vaccinium</taxon>
    </lineage>
</organism>
<gene>
    <name evidence="1" type="ORF">Vadar_022734</name>
</gene>
<dbReference type="Proteomes" id="UP000828048">
    <property type="component" value="Chromosome 7"/>
</dbReference>
<name>A0ACB7Y890_9ERIC</name>
<proteinExistence type="predicted"/>
<comment type="caution">
    <text evidence="1">The sequence shown here is derived from an EMBL/GenBank/DDBJ whole genome shotgun (WGS) entry which is preliminary data.</text>
</comment>
<protein>
    <submittedName>
        <fullName evidence="1">Uncharacterized protein</fullName>
    </submittedName>
</protein>